<sequence>MKAIYVLLSIGALGLLFIEAPTSKWLTSTPERGKVERKTPRASGSGSTVRAPMFIFLSGYHGGK</sequence>
<proteinExistence type="predicted"/>
<evidence type="ECO:0000313" key="2">
    <source>
        <dbReference type="Proteomes" id="UP000005801"/>
    </source>
</evidence>
<accession>A6GD00</accession>
<dbReference type="Proteomes" id="UP000005801">
    <property type="component" value="Unassembled WGS sequence"/>
</dbReference>
<dbReference type="STRING" id="391625.PPSIR1_42221"/>
<dbReference type="OrthoDB" id="5522929at2"/>
<protein>
    <submittedName>
        <fullName evidence="1">Uncharacterized protein</fullName>
    </submittedName>
</protein>
<keyword evidence="2" id="KW-1185">Reference proteome</keyword>
<dbReference type="RefSeq" id="WP_006974591.1">
    <property type="nucleotide sequence ID" value="NZ_ABCS01000069.1"/>
</dbReference>
<comment type="caution">
    <text evidence="1">The sequence shown here is derived from an EMBL/GenBank/DDBJ whole genome shotgun (WGS) entry which is preliminary data.</text>
</comment>
<evidence type="ECO:0000313" key="1">
    <source>
        <dbReference type="EMBL" id="EDM76238.1"/>
    </source>
</evidence>
<gene>
    <name evidence="1" type="ORF">PPSIR1_42221</name>
</gene>
<reference evidence="1 2" key="1">
    <citation type="submission" date="2007-06" db="EMBL/GenBank/DDBJ databases">
        <authorList>
            <person name="Shimkets L."/>
            <person name="Ferriera S."/>
            <person name="Johnson J."/>
            <person name="Kravitz S."/>
            <person name="Beeson K."/>
            <person name="Sutton G."/>
            <person name="Rogers Y.-H."/>
            <person name="Friedman R."/>
            <person name="Frazier M."/>
            <person name="Venter J.C."/>
        </authorList>
    </citation>
    <scope>NUCLEOTIDE SEQUENCE [LARGE SCALE GENOMIC DNA]</scope>
    <source>
        <strain evidence="1 2">SIR-1</strain>
    </source>
</reference>
<name>A6GD00_9BACT</name>
<dbReference type="EMBL" id="ABCS01000069">
    <property type="protein sequence ID" value="EDM76238.1"/>
    <property type="molecule type" value="Genomic_DNA"/>
</dbReference>
<organism evidence="1 2">
    <name type="scientific">Plesiocystis pacifica SIR-1</name>
    <dbReference type="NCBI Taxonomy" id="391625"/>
    <lineage>
        <taxon>Bacteria</taxon>
        <taxon>Pseudomonadati</taxon>
        <taxon>Myxococcota</taxon>
        <taxon>Polyangia</taxon>
        <taxon>Nannocystales</taxon>
        <taxon>Nannocystaceae</taxon>
        <taxon>Plesiocystis</taxon>
    </lineage>
</organism>
<dbReference type="AlphaFoldDB" id="A6GD00"/>